<dbReference type="HOGENOM" id="CLU_062889_1_0_1"/>
<dbReference type="OMA" id="VMQFFAR"/>
<keyword evidence="4" id="KW-1185">Reference proteome</keyword>
<dbReference type="GO" id="GO:0005737">
    <property type="term" value="C:cytoplasm"/>
    <property type="evidence" value="ECO:0007669"/>
    <property type="project" value="TreeGrafter"/>
</dbReference>
<dbReference type="Pfam" id="PF02230">
    <property type="entry name" value="Abhydrolase_2"/>
    <property type="match status" value="1"/>
</dbReference>
<dbReference type="EMBL" id="KB456265">
    <property type="protein sequence ID" value="EMF11776.1"/>
    <property type="molecule type" value="Genomic_DNA"/>
</dbReference>
<protein>
    <submittedName>
        <fullName evidence="3">Phospholipase/Carboxylesterase superfamily protein</fullName>
    </submittedName>
</protein>
<dbReference type="Gene3D" id="3.40.50.1820">
    <property type="entry name" value="alpha/beta hydrolase"/>
    <property type="match status" value="1"/>
</dbReference>
<name>N1QKR8_SPHMS</name>
<reference evidence="3 4" key="1">
    <citation type="journal article" date="2012" name="PLoS Pathog.">
        <title>Diverse lifestyles and strategies of plant pathogenesis encoded in the genomes of eighteen Dothideomycetes fungi.</title>
        <authorList>
            <person name="Ohm R.A."/>
            <person name="Feau N."/>
            <person name="Henrissat B."/>
            <person name="Schoch C.L."/>
            <person name="Horwitz B.A."/>
            <person name="Barry K.W."/>
            <person name="Condon B.J."/>
            <person name="Copeland A.C."/>
            <person name="Dhillon B."/>
            <person name="Glaser F."/>
            <person name="Hesse C.N."/>
            <person name="Kosti I."/>
            <person name="LaButti K."/>
            <person name="Lindquist E.A."/>
            <person name="Lucas S."/>
            <person name="Salamov A.A."/>
            <person name="Bradshaw R.E."/>
            <person name="Ciuffetti L."/>
            <person name="Hamelin R.C."/>
            <person name="Kema G.H.J."/>
            <person name="Lawrence C."/>
            <person name="Scott J.A."/>
            <person name="Spatafora J.W."/>
            <person name="Turgeon B.G."/>
            <person name="de Wit P.J.G.M."/>
            <person name="Zhong S."/>
            <person name="Goodwin S.B."/>
            <person name="Grigoriev I.V."/>
        </authorList>
    </citation>
    <scope>NUCLEOTIDE SEQUENCE [LARGE SCALE GENOMIC DNA]</scope>
    <source>
        <strain evidence="3 4">SO2202</strain>
    </source>
</reference>
<dbReference type="PANTHER" id="PTHR10655:SF67">
    <property type="entry name" value="PHOSPHOLIPASE_CARBOXYLESTERASE SUPERFAMILY (AFU_ORTHOLOGUE AFUA_5G09340)"/>
    <property type="match status" value="1"/>
</dbReference>
<dbReference type="GeneID" id="27906114"/>
<dbReference type="InterPro" id="IPR029058">
    <property type="entry name" value="AB_hydrolase_fold"/>
</dbReference>
<dbReference type="GO" id="GO:0052689">
    <property type="term" value="F:carboxylic ester hydrolase activity"/>
    <property type="evidence" value="ECO:0007669"/>
    <property type="project" value="TreeGrafter"/>
</dbReference>
<dbReference type="STRING" id="692275.N1QKR8"/>
<proteinExistence type="inferred from homology"/>
<comment type="similarity">
    <text evidence="1">Belongs to the AB hydrolase superfamily. AB hydrolase 2 family.</text>
</comment>
<feature type="domain" description="Phospholipase/carboxylesterase/thioesterase" evidence="2">
    <location>
        <begin position="23"/>
        <end position="149"/>
    </location>
</feature>
<accession>N1QKR8</accession>
<dbReference type="InterPro" id="IPR003140">
    <property type="entry name" value="PLipase/COase/thioEstase"/>
</dbReference>
<dbReference type="Proteomes" id="UP000016931">
    <property type="component" value="Unassembled WGS sequence"/>
</dbReference>
<gene>
    <name evidence="3" type="ORF">SEPMUDRAFT_45785</name>
</gene>
<evidence type="ECO:0000313" key="3">
    <source>
        <dbReference type="EMBL" id="EMF11776.1"/>
    </source>
</evidence>
<organism evidence="3 4">
    <name type="scientific">Sphaerulina musiva (strain SO2202)</name>
    <name type="common">Poplar stem canker fungus</name>
    <name type="synonym">Septoria musiva</name>
    <dbReference type="NCBI Taxonomy" id="692275"/>
    <lineage>
        <taxon>Eukaryota</taxon>
        <taxon>Fungi</taxon>
        <taxon>Dikarya</taxon>
        <taxon>Ascomycota</taxon>
        <taxon>Pezizomycotina</taxon>
        <taxon>Dothideomycetes</taxon>
        <taxon>Dothideomycetidae</taxon>
        <taxon>Mycosphaerellales</taxon>
        <taxon>Mycosphaerellaceae</taxon>
        <taxon>Sphaerulina</taxon>
    </lineage>
</organism>
<evidence type="ECO:0000259" key="2">
    <source>
        <dbReference type="Pfam" id="PF02230"/>
    </source>
</evidence>
<dbReference type="GO" id="GO:0008474">
    <property type="term" value="F:palmitoyl-(protein) hydrolase activity"/>
    <property type="evidence" value="ECO:0007669"/>
    <property type="project" value="TreeGrafter"/>
</dbReference>
<dbReference type="eggNOG" id="KOG2112">
    <property type="taxonomic scope" value="Eukaryota"/>
</dbReference>
<dbReference type="SUPFAM" id="SSF53474">
    <property type="entry name" value="alpha/beta-Hydrolases"/>
    <property type="match status" value="1"/>
</dbReference>
<dbReference type="PANTHER" id="PTHR10655">
    <property type="entry name" value="LYSOPHOSPHOLIPASE-RELATED"/>
    <property type="match status" value="1"/>
</dbReference>
<evidence type="ECO:0000313" key="4">
    <source>
        <dbReference type="Proteomes" id="UP000016931"/>
    </source>
</evidence>
<dbReference type="OrthoDB" id="437457at2759"/>
<dbReference type="RefSeq" id="XP_016759897.1">
    <property type="nucleotide sequence ID" value="XM_016908977.1"/>
</dbReference>
<dbReference type="InterPro" id="IPR050565">
    <property type="entry name" value="LYPA1-2/EST-like"/>
</dbReference>
<dbReference type="AlphaFoldDB" id="N1QKR8"/>
<evidence type="ECO:0000256" key="1">
    <source>
        <dbReference type="ARBA" id="ARBA00006499"/>
    </source>
</evidence>
<sequence>MGRLPTTDDFPPKVHVNIVPPPSSDAPTNILILLHGLGDTNASFTQLASQMQLPETCCISLRGPQPLLDLGGFHFGDDILFSTTSPHGSDSDGGGIDMDSGFSQISSLISLIIHEVLITKCQFRLREIFLFGFGQGGMAALSTAVAIDGAHVAKDPLLVELGGVISIGAGLAAETPAELDPKCRTPVLVCAGSADGGSVVTRGTEEKLRRVFGFVEVRRWRRAGDGMPRDREEMLPIMQFFARRLRSVKGVPKGAVELS</sequence>